<keyword evidence="2" id="KW-1133">Transmembrane helix</keyword>
<proteinExistence type="predicted"/>
<keyword evidence="4" id="KW-1185">Reference proteome</keyword>
<evidence type="ECO:0000313" key="4">
    <source>
        <dbReference type="Proteomes" id="UP000605970"/>
    </source>
</evidence>
<comment type="caution">
    <text evidence="3">The sequence shown here is derived from an EMBL/GenBank/DDBJ whole genome shotgun (WGS) entry which is preliminary data.</text>
</comment>
<protein>
    <submittedName>
        <fullName evidence="3">Uncharacterized protein</fullName>
    </submittedName>
</protein>
<dbReference type="EMBL" id="JABEBT010000109">
    <property type="protein sequence ID" value="KAF7632192.1"/>
    <property type="molecule type" value="Genomic_DNA"/>
</dbReference>
<gene>
    <name evidence="3" type="ORF">Mgra_00008377</name>
</gene>
<sequence>MLKCDKMFIKFDKEHFKLLVPDTIPINDESTTFTSKIESNSIETSEFSFSTIVRKQTRIKRTRKPKTTKVPETEETGISLIAIILIIVGILIFFSSIISIIIWLFVFRGNNKEEEKEQLPQINSTQPTNTNSETTNVNDNPSFSLNEAKDDSPANVVQTQMDFENSKIIGGVEVPETKVETEEDEVKEEEDNI</sequence>
<name>A0A8S9ZFX8_9BILA</name>
<feature type="compositionally biased region" description="Polar residues" evidence="1">
    <location>
        <begin position="120"/>
        <end position="145"/>
    </location>
</feature>
<evidence type="ECO:0000256" key="2">
    <source>
        <dbReference type="SAM" id="Phobius"/>
    </source>
</evidence>
<organism evidence="3 4">
    <name type="scientific">Meloidogyne graminicola</name>
    <dbReference type="NCBI Taxonomy" id="189291"/>
    <lineage>
        <taxon>Eukaryota</taxon>
        <taxon>Metazoa</taxon>
        <taxon>Ecdysozoa</taxon>
        <taxon>Nematoda</taxon>
        <taxon>Chromadorea</taxon>
        <taxon>Rhabditida</taxon>
        <taxon>Tylenchina</taxon>
        <taxon>Tylenchomorpha</taxon>
        <taxon>Tylenchoidea</taxon>
        <taxon>Meloidogynidae</taxon>
        <taxon>Meloidogyninae</taxon>
        <taxon>Meloidogyne</taxon>
    </lineage>
</organism>
<evidence type="ECO:0000313" key="3">
    <source>
        <dbReference type="EMBL" id="KAF7632192.1"/>
    </source>
</evidence>
<feature type="transmembrane region" description="Helical" evidence="2">
    <location>
        <begin position="78"/>
        <end position="106"/>
    </location>
</feature>
<dbReference type="Proteomes" id="UP000605970">
    <property type="component" value="Unassembled WGS sequence"/>
</dbReference>
<reference evidence="3" key="1">
    <citation type="journal article" date="2020" name="Ecol. Evol.">
        <title>Genome structure and content of the rice root-knot nematode (Meloidogyne graminicola).</title>
        <authorList>
            <person name="Phan N.T."/>
            <person name="Danchin E.G.J."/>
            <person name="Klopp C."/>
            <person name="Perfus-Barbeoch L."/>
            <person name="Kozlowski D.K."/>
            <person name="Koutsovoulos G.D."/>
            <person name="Lopez-Roques C."/>
            <person name="Bouchez O."/>
            <person name="Zahm M."/>
            <person name="Besnard G."/>
            <person name="Bellafiore S."/>
        </authorList>
    </citation>
    <scope>NUCLEOTIDE SEQUENCE</scope>
    <source>
        <strain evidence="3">VN-18</strain>
    </source>
</reference>
<keyword evidence="2" id="KW-0812">Transmembrane</keyword>
<feature type="compositionally biased region" description="Acidic residues" evidence="1">
    <location>
        <begin position="181"/>
        <end position="193"/>
    </location>
</feature>
<keyword evidence="2" id="KW-0472">Membrane</keyword>
<accession>A0A8S9ZFX8</accession>
<dbReference type="AlphaFoldDB" id="A0A8S9ZFX8"/>
<feature type="region of interest" description="Disordered" evidence="1">
    <location>
        <begin position="116"/>
        <end position="193"/>
    </location>
</feature>
<evidence type="ECO:0000256" key="1">
    <source>
        <dbReference type="SAM" id="MobiDB-lite"/>
    </source>
</evidence>